<dbReference type="PANTHER" id="PTHR42109:SF2">
    <property type="entry name" value="INTEGRAL MEMBRANE PROTEIN"/>
    <property type="match status" value="1"/>
</dbReference>
<evidence type="ECO:0000259" key="2">
    <source>
        <dbReference type="Pfam" id="PF24800"/>
    </source>
</evidence>
<feature type="domain" description="DUF7702" evidence="2">
    <location>
        <begin position="3"/>
        <end position="246"/>
    </location>
</feature>
<dbReference type="OrthoDB" id="2560628at2759"/>
<dbReference type="Proteomes" id="UP000664203">
    <property type="component" value="Unassembled WGS sequence"/>
</dbReference>
<feature type="transmembrane region" description="Helical" evidence="1">
    <location>
        <begin position="150"/>
        <end position="171"/>
    </location>
</feature>
<feature type="transmembrane region" description="Helical" evidence="1">
    <location>
        <begin position="183"/>
        <end position="206"/>
    </location>
</feature>
<keyword evidence="1" id="KW-0812">Transmembrane</keyword>
<protein>
    <recommendedName>
        <fullName evidence="2">DUF7702 domain-containing protein</fullName>
    </recommendedName>
</protein>
<keyword evidence="1" id="KW-0472">Membrane</keyword>
<evidence type="ECO:0000313" key="4">
    <source>
        <dbReference type="Proteomes" id="UP000664203"/>
    </source>
</evidence>
<keyword evidence="4" id="KW-1185">Reference proteome</keyword>
<comment type="caution">
    <text evidence="3">The sequence shown here is derived from an EMBL/GenBank/DDBJ whole genome shotgun (WGS) entry which is preliminary data.</text>
</comment>
<evidence type="ECO:0000313" key="3">
    <source>
        <dbReference type="EMBL" id="CAF9921131.1"/>
    </source>
</evidence>
<dbReference type="Pfam" id="PF24800">
    <property type="entry name" value="DUF7702"/>
    <property type="match status" value="1"/>
</dbReference>
<dbReference type="PANTHER" id="PTHR42109">
    <property type="entry name" value="UNPLACED GENOMIC SCAFFOLD UM_SCAF_CONTIG_1.265, WHOLE GENOME SHOTGUN SEQUENCE"/>
    <property type="match status" value="1"/>
</dbReference>
<feature type="transmembrane region" description="Helical" evidence="1">
    <location>
        <begin position="41"/>
        <end position="60"/>
    </location>
</feature>
<feature type="transmembrane region" description="Helical" evidence="1">
    <location>
        <begin position="212"/>
        <end position="237"/>
    </location>
</feature>
<organism evidence="3 4">
    <name type="scientific">Alectoria fallacina</name>
    <dbReference type="NCBI Taxonomy" id="1903189"/>
    <lineage>
        <taxon>Eukaryota</taxon>
        <taxon>Fungi</taxon>
        <taxon>Dikarya</taxon>
        <taxon>Ascomycota</taxon>
        <taxon>Pezizomycotina</taxon>
        <taxon>Lecanoromycetes</taxon>
        <taxon>OSLEUM clade</taxon>
        <taxon>Lecanoromycetidae</taxon>
        <taxon>Lecanorales</taxon>
        <taxon>Lecanorineae</taxon>
        <taxon>Parmeliaceae</taxon>
        <taxon>Alectoria</taxon>
    </lineage>
</organism>
<accession>A0A8H3F839</accession>
<dbReference type="InterPro" id="IPR056119">
    <property type="entry name" value="DUF7702"/>
</dbReference>
<reference evidence="3" key="1">
    <citation type="submission" date="2021-03" db="EMBL/GenBank/DDBJ databases">
        <authorList>
            <person name="Tagirdzhanova G."/>
        </authorList>
    </citation>
    <scope>NUCLEOTIDE SEQUENCE</scope>
</reference>
<gene>
    <name evidence="3" type="ORF">ALECFALPRED_001716</name>
</gene>
<feature type="transmembrane region" description="Helical" evidence="1">
    <location>
        <begin position="66"/>
        <end position="91"/>
    </location>
</feature>
<evidence type="ECO:0000256" key="1">
    <source>
        <dbReference type="SAM" id="Phobius"/>
    </source>
</evidence>
<dbReference type="AlphaFoldDB" id="A0A8H3F839"/>
<name>A0A8H3F839_9LECA</name>
<feature type="transmembrane region" description="Helical" evidence="1">
    <location>
        <begin position="6"/>
        <end position="29"/>
    </location>
</feature>
<keyword evidence="1" id="KW-1133">Transmembrane helix</keyword>
<dbReference type="EMBL" id="CAJPDR010000143">
    <property type="protein sequence ID" value="CAF9921131.1"/>
    <property type="molecule type" value="Genomic_DNA"/>
</dbReference>
<proteinExistence type="predicted"/>
<feature type="transmembrane region" description="Helical" evidence="1">
    <location>
        <begin position="111"/>
        <end position="130"/>
    </location>
</feature>
<sequence length="266" mass="28741">MAVDYRNGVSILILIFYLPALAIAILLTIRHGFGRSAGWRFMIIFTLARILSACFQLATINQPKNVSLYVGYSVLIGIAVSPLELVAFGLLSRITASINKYHQTLVTARHLQLAELLNIVGIILSIVGGVDSGEDYQKTGRYLPQTLTKVGLGLFIASFVAIMATAAILSLSISHAEPGEKRILLAVAVSLPLLLVRLIYASIYTFGKSSDFSALSGSVTILLCMALLEEIAIVLVYEGVGLTLRKVIKQDVATGEQNRPFQRCSG</sequence>